<keyword evidence="3" id="KW-1185">Reference proteome</keyword>
<protein>
    <recommendedName>
        <fullName evidence="4">GATA-type domain-containing protein</fullName>
    </recommendedName>
</protein>
<comment type="caution">
    <text evidence="2">The sequence shown here is derived from an EMBL/GenBank/DDBJ whole genome shotgun (WGS) entry which is preliminary data.</text>
</comment>
<dbReference type="AlphaFoldDB" id="A0A1Y2B7W0"/>
<evidence type="ECO:0000256" key="1">
    <source>
        <dbReference type="SAM" id="MobiDB-lite"/>
    </source>
</evidence>
<feature type="compositionally biased region" description="Polar residues" evidence="1">
    <location>
        <begin position="89"/>
        <end position="98"/>
    </location>
</feature>
<accession>A0A1Y2B7W0</accession>
<dbReference type="EMBL" id="MCFC01000018">
    <property type="protein sequence ID" value="ORY30776.1"/>
    <property type="molecule type" value="Genomic_DNA"/>
</dbReference>
<name>A0A1Y2B7W0_9TREE</name>
<feature type="region of interest" description="Disordered" evidence="1">
    <location>
        <begin position="53"/>
        <end position="98"/>
    </location>
</feature>
<evidence type="ECO:0000313" key="3">
    <source>
        <dbReference type="Proteomes" id="UP000193986"/>
    </source>
</evidence>
<feature type="region of interest" description="Disordered" evidence="1">
    <location>
        <begin position="1"/>
        <end position="37"/>
    </location>
</feature>
<gene>
    <name evidence="2" type="ORF">BCR39DRAFT_105118</name>
</gene>
<sequence length="329" mass="35226">MAAHLAQPSSSDAFRLPAEVSPEEFEPPAMQSDSSTPWDSAWLLDFHDLSSLPSLTGGPSDPSQVSSSSQVSSQWQRQMDQTGRFGATSGLSVTADSSDSLESMDGWYDVGATASGTTVVTPDSTSVWTSTTSTMTSMTVDPSHLGIHIPNGDPFSDMPTIVEGTEIFSAEAIPPAHRDNDLSSSYQTPWDDFMCSLPFNNRPPSISSTVNLTNPATVTLLPSPIPPSLRPKAHLSHSRSFDQDPPVLIANDIGPPSPPMVQRRRHVPLGHLPESAIPIVRGSPTSASTSRCSRCGTTLSSKFAPIDSMRVVCNVCRLFMLTHRNSHAP</sequence>
<proteinExistence type="predicted"/>
<evidence type="ECO:0008006" key="4">
    <source>
        <dbReference type="Google" id="ProtNLM"/>
    </source>
</evidence>
<dbReference type="InParanoid" id="A0A1Y2B7W0"/>
<reference evidence="2 3" key="1">
    <citation type="submission" date="2016-07" db="EMBL/GenBank/DDBJ databases">
        <title>Pervasive Adenine N6-methylation of Active Genes in Fungi.</title>
        <authorList>
            <consortium name="DOE Joint Genome Institute"/>
            <person name="Mondo S.J."/>
            <person name="Dannebaum R.O."/>
            <person name="Kuo R.C."/>
            <person name="Labutti K."/>
            <person name="Haridas S."/>
            <person name="Kuo A."/>
            <person name="Salamov A."/>
            <person name="Ahrendt S.R."/>
            <person name="Lipzen A."/>
            <person name="Sullivan W."/>
            <person name="Andreopoulos W.B."/>
            <person name="Clum A."/>
            <person name="Lindquist E."/>
            <person name="Daum C."/>
            <person name="Ramamoorthy G.K."/>
            <person name="Gryganskyi A."/>
            <person name="Culley D."/>
            <person name="Magnuson J.K."/>
            <person name="James T.Y."/>
            <person name="O'Malley M.A."/>
            <person name="Stajich J.E."/>
            <person name="Spatafora J.W."/>
            <person name="Visel A."/>
            <person name="Grigoriev I.V."/>
        </authorList>
    </citation>
    <scope>NUCLEOTIDE SEQUENCE [LARGE SCALE GENOMIC DNA]</scope>
    <source>
        <strain evidence="2 3">68-887.2</strain>
    </source>
</reference>
<evidence type="ECO:0000313" key="2">
    <source>
        <dbReference type="EMBL" id="ORY30776.1"/>
    </source>
</evidence>
<organism evidence="2 3">
    <name type="scientific">Naematelia encephala</name>
    <dbReference type="NCBI Taxonomy" id="71784"/>
    <lineage>
        <taxon>Eukaryota</taxon>
        <taxon>Fungi</taxon>
        <taxon>Dikarya</taxon>
        <taxon>Basidiomycota</taxon>
        <taxon>Agaricomycotina</taxon>
        <taxon>Tremellomycetes</taxon>
        <taxon>Tremellales</taxon>
        <taxon>Naemateliaceae</taxon>
        <taxon>Naematelia</taxon>
    </lineage>
</organism>
<feature type="compositionally biased region" description="Low complexity" evidence="1">
    <location>
        <begin position="53"/>
        <end position="74"/>
    </location>
</feature>
<dbReference type="Proteomes" id="UP000193986">
    <property type="component" value="Unassembled WGS sequence"/>
</dbReference>